<sequence>MLANETKLQVRRLRSVFPRYENGTTLDGWEVLFTLETFLQSLLFPRDDFQQGFESGASQGAKERFYFADLDLDADACVVVSGFPADVNNIHFWYLISQAECIRQAVVFATTGTVLMEFFRPEGAAIFLANKIDCWKS</sequence>
<proteinExistence type="predicted"/>
<gene>
    <name evidence="2" type="primary">LOC118430953</name>
</gene>
<name>A0A9J7MBQ1_BRAFL</name>
<dbReference type="GeneID" id="118430953"/>
<dbReference type="KEGG" id="bfo:118430953"/>
<organism evidence="1 2">
    <name type="scientific">Branchiostoma floridae</name>
    <name type="common">Florida lancelet</name>
    <name type="synonym">Amphioxus</name>
    <dbReference type="NCBI Taxonomy" id="7739"/>
    <lineage>
        <taxon>Eukaryota</taxon>
        <taxon>Metazoa</taxon>
        <taxon>Chordata</taxon>
        <taxon>Cephalochordata</taxon>
        <taxon>Leptocardii</taxon>
        <taxon>Amphioxiformes</taxon>
        <taxon>Branchiostomatidae</taxon>
        <taxon>Branchiostoma</taxon>
    </lineage>
</organism>
<accession>A0A9J7MBQ1</accession>
<keyword evidence="1" id="KW-1185">Reference proteome</keyword>
<dbReference type="RefSeq" id="XP_035697875.1">
    <property type="nucleotide sequence ID" value="XM_035841982.1"/>
</dbReference>
<reference evidence="2" key="2">
    <citation type="submission" date="2025-08" db="UniProtKB">
        <authorList>
            <consortium name="RefSeq"/>
        </authorList>
    </citation>
    <scope>IDENTIFICATION</scope>
    <source>
        <strain evidence="2">S238N-H82</strain>
        <tissue evidence="2">Testes</tissue>
    </source>
</reference>
<protein>
    <submittedName>
        <fullName evidence="2">Uncharacterized protein LOC118430953</fullName>
    </submittedName>
</protein>
<dbReference type="Proteomes" id="UP000001554">
    <property type="component" value="Chromosome 14"/>
</dbReference>
<evidence type="ECO:0000313" key="1">
    <source>
        <dbReference type="Proteomes" id="UP000001554"/>
    </source>
</evidence>
<evidence type="ECO:0000313" key="2">
    <source>
        <dbReference type="RefSeq" id="XP_035697875.1"/>
    </source>
</evidence>
<reference evidence="1" key="1">
    <citation type="journal article" date="2020" name="Nat. Ecol. Evol.">
        <title>Deeply conserved synteny resolves early events in vertebrate evolution.</title>
        <authorList>
            <person name="Simakov O."/>
            <person name="Marletaz F."/>
            <person name="Yue J.X."/>
            <person name="O'Connell B."/>
            <person name="Jenkins J."/>
            <person name="Brandt A."/>
            <person name="Calef R."/>
            <person name="Tung C.H."/>
            <person name="Huang T.K."/>
            <person name="Schmutz J."/>
            <person name="Satoh N."/>
            <person name="Yu J.K."/>
            <person name="Putnam N.H."/>
            <person name="Green R.E."/>
            <person name="Rokhsar D.S."/>
        </authorList>
    </citation>
    <scope>NUCLEOTIDE SEQUENCE [LARGE SCALE GENOMIC DNA]</scope>
    <source>
        <strain evidence="1">S238N-H82</strain>
    </source>
</reference>
<dbReference type="AlphaFoldDB" id="A0A9J7MBQ1"/>